<name>A0A1I6MU92_9RHOB</name>
<proteinExistence type="predicted"/>
<reference evidence="4 5" key="1">
    <citation type="submission" date="2016-10" db="EMBL/GenBank/DDBJ databases">
        <authorList>
            <person name="de Groot N.N."/>
        </authorList>
    </citation>
    <scope>NUCLEOTIDE SEQUENCE [LARGE SCALE GENOMIC DNA]</scope>
    <source>
        <strain evidence="4 5">DSM 29433</strain>
    </source>
</reference>
<evidence type="ECO:0000259" key="3">
    <source>
        <dbReference type="Pfam" id="PF00460"/>
    </source>
</evidence>
<evidence type="ECO:0000256" key="2">
    <source>
        <dbReference type="SAM" id="MobiDB-lite"/>
    </source>
</evidence>
<feature type="region of interest" description="Disordered" evidence="2">
    <location>
        <begin position="69"/>
        <end position="88"/>
    </location>
</feature>
<dbReference type="EMBL" id="FOZM01000002">
    <property type="protein sequence ID" value="SFS19201.1"/>
    <property type="molecule type" value="Genomic_DNA"/>
</dbReference>
<keyword evidence="4" id="KW-0966">Cell projection</keyword>
<organism evidence="4 5">
    <name type="scientific">Yoonia litorea</name>
    <dbReference type="NCBI Taxonomy" id="1123755"/>
    <lineage>
        <taxon>Bacteria</taxon>
        <taxon>Pseudomonadati</taxon>
        <taxon>Pseudomonadota</taxon>
        <taxon>Alphaproteobacteria</taxon>
        <taxon>Rhodobacterales</taxon>
        <taxon>Paracoccaceae</taxon>
        <taxon>Yoonia</taxon>
    </lineage>
</organism>
<dbReference type="RefSeq" id="WP_090208052.1">
    <property type="nucleotide sequence ID" value="NZ_FOZM01000002.1"/>
</dbReference>
<feature type="domain" description="Flagellar basal body rod protein N-terminal" evidence="3">
    <location>
        <begin position="20"/>
        <end position="38"/>
    </location>
</feature>
<dbReference type="Pfam" id="PF00460">
    <property type="entry name" value="Flg_bb_rod"/>
    <property type="match status" value="1"/>
</dbReference>
<dbReference type="AlphaFoldDB" id="A0A1I6MU92"/>
<gene>
    <name evidence="4" type="ORF">SAMN05444714_2122</name>
</gene>
<dbReference type="Proteomes" id="UP000198926">
    <property type="component" value="Unassembled WGS sequence"/>
</dbReference>
<comment type="subcellular location">
    <subcellularLocation>
        <location evidence="1">Bacterial flagellum basal body</location>
    </subcellularLocation>
</comment>
<accession>A0A1I6MU92</accession>
<protein>
    <submittedName>
        <fullName evidence="4">Flagellar basal-body rod protein FlgB</fullName>
    </submittedName>
</protein>
<evidence type="ECO:0000256" key="1">
    <source>
        <dbReference type="ARBA" id="ARBA00004117"/>
    </source>
</evidence>
<keyword evidence="4" id="KW-0282">Flagellum</keyword>
<keyword evidence="5" id="KW-1185">Reference proteome</keyword>
<evidence type="ECO:0000313" key="4">
    <source>
        <dbReference type="EMBL" id="SFS19201.1"/>
    </source>
</evidence>
<keyword evidence="4" id="KW-0969">Cilium</keyword>
<dbReference type="STRING" id="1123755.SAMN05444714_2122"/>
<dbReference type="GO" id="GO:0009425">
    <property type="term" value="C:bacterial-type flagellum basal body"/>
    <property type="evidence" value="ECO:0007669"/>
    <property type="project" value="UniProtKB-SubCell"/>
</dbReference>
<evidence type="ECO:0000313" key="5">
    <source>
        <dbReference type="Proteomes" id="UP000198926"/>
    </source>
</evidence>
<sequence length="127" mass="13429">MYEKVALFQVASDMARHAGSRQAVVARNIANADTPGFQAHRLASFADIVGQGQSLSMKATRAGHMRLAPSSGPHGSLQLAGAASPNGNSVSLEDELMESVSVSREHSRAITVYRHSMTVLRTALGRG</sequence>
<dbReference type="OrthoDB" id="9788334at2"/>
<dbReference type="NCBIfam" id="NF009270">
    <property type="entry name" value="PRK12627.1"/>
    <property type="match status" value="1"/>
</dbReference>
<dbReference type="InterPro" id="IPR001444">
    <property type="entry name" value="Flag_bb_rod_N"/>
</dbReference>